<reference evidence="4" key="3">
    <citation type="submission" date="2025-09" db="UniProtKB">
        <authorList>
            <consortium name="Ensembl"/>
        </authorList>
    </citation>
    <scope>IDENTIFICATION</scope>
</reference>
<reference evidence="4" key="2">
    <citation type="submission" date="2025-08" db="UniProtKB">
        <authorList>
            <consortium name="Ensembl"/>
        </authorList>
    </citation>
    <scope>IDENTIFICATION</scope>
</reference>
<organism evidence="4 5">
    <name type="scientific">Oreochromis niloticus</name>
    <name type="common">Nile tilapia</name>
    <name type="synonym">Tilapia nilotica</name>
    <dbReference type="NCBI Taxonomy" id="8128"/>
    <lineage>
        <taxon>Eukaryota</taxon>
        <taxon>Metazoa</taxon>
        <taxon>Chordata</taxon>
        <taxon>Craniata</taxon>
        <taxon>Vertebrata</taxon>
        <taxon>Euteleostomi</taxon>
        <taxon>Actinopterygii</taxon>
        <taxon>Neopterygii</taxon>
        <taxon>Teleostei</taxon>
        <taxon>Neoteleostei</taxon>
        <taxon>Acanthomorphata</taxon>
        <taxon>Ovalentaria</taxon>
        <taxon>Cichlomorphae</taxon>
        <taxon>Cichliformes</taxon>
        <taxon>Cichlidae</taxon>
        <taxon>African cichlids</taxon>
        <taxon>Pseudocrenilabrinae</taxon>
        <taxon>Oreochromini</taxon>
        <taxon>Oreochromis</taxon>
    </lineage>
</organism>
<dbReference type="Ensembl" id="ENSONIT00000052846.1">
    <property type="protein sequence ID" value="ENSONIP00000029827.1"/>
    <property type="gene ID" value="ENSONIG00000035227.1"/>
</dbReference>
<dbReference type="GO" id="GO:0006412">
    <property type="term" value="P:translation"/>
    <property type="evidence" value="ECO:0007669"/>
    <property type="project" value="InterPro"/>
</dbReference>
<dbReference type="GO" id="GO:0005840">
    <property type="term" value="C:ribosome"/>
    <property type="evidence" value="ECO:0007669"/>
    <property type="project" value="UniProtKB-KW"/>
</dbReference>
<dbReference type="GO" id="GO:1990904">
    <property type="term" value="C:ribonucleoprotein complex"/>
    <property type="evidence" value="ECO:0007669"/>
    <property type="project" value="UniProtKB-KW"/>
</dbReference>
<dbReference type="SUPFAM" id="SSF54686">
    <property type="entry name" value="Ribosomal protein L16p/L10e"/>
    <property type="match status" value="1"/>
</dbReference>
<protein>
    <submittedName>
        <fullName evidence="4">Uncharacterized protein</fullName>
    </submittedName>
</protein>
<dbReference type="InterPro" id="IPR036920">
    <property type="entry name" value="Ribosomal_uL16_sf"/>
</dbReference>
<dbReference type="InterPro" id="IPR001197">
    <property type="entry name" value="Ribosomal_uL16_euk_arch"/>
</dbReference>
<dbReference type="GO" id="GO:0003735">
    <property type="term" value="F:structural constituent of ribosome"/>
    <property type="evidence" value="ECO:0007669"/>
    <property type="project" value="InterPro"/>
</dbReference>
<proteinExistence type="inferred from homology"/>
<dbReference type="PANTHER" id="PTHR11726">
    <property type="entry name" value="60S RIBOSOMAL PROTEIN L10"/>
    <property type="match status" value="1"/>
</dbReference>
<dbReference type="Proteomes" id="UP000005207">
    <property type="component" value="Linkage group LG7"/>
</dbReference>
<evidence type="ECO:0000313" key="4">
    <source>
        <dbReference type="Ensembl" id="ENSONIP00000029827.1"/>
    </source>
</evidence>
<dbReference type="InParanoid" id="A0A669B5I2"/>
<dbReference type="Pfam" id="PF00252">
    <property type="entry name" value="Ribosomal_L16"/>
    <property type="match status" value="1"/>
</dbReference>
<keyword evidence="2" id="KW-0689">Ribosomal protein</keyword>
<sequence>MQTCEFQCSYPLFSSDLGRKKAKVDEFPLCGHMVSDEYEQLSSEALEAARICANKSMVKTCGKDGFHIRMRLHPFHFISINKMSCAAADRFQTGMRGDCDPTGYWVIRYHFLPLHNSFSSVEPVGWSICVYVQFVLLVHKQESSLLSTFTLRKIFLLSSPLPQLPCLASCVLV</sequence>
<keyword evidence="5" id="KW-1185">Reference proteome</keyword>
<dbReference type="InterPro" id="IPR047873">
    <property type="entry name" value="Ribosomal_uL16"/>
</dbReference>
<dbReference type="GeneTree" id="ENSGT00390000003897"/>
<accession>A0A669B5I2</accession>
<comment type="similarity">
    <text evidence="1">Belongs to the universal ribosomal protein uL16 family.</text>
</comment>
<keyword evidence="3" id="KW-0687">Ribonucleoprotein</keyword>
<evidence type="ECO:0000256" key="3">
    <source>
        <dbReference type="ARBA" id="ARBA00023274"/>
    </source>
</evidence>
<evidence type="ECO:0000313" key="5">
    <source>
        <dbReference type="Proteomes" id="UP000005207"/>
    </source>
</evidence>
<evidence type="ECO:0000256" key="2">
    <source>
        <dbReference type="ARBA" id="ARBA00022980"/>
    </source>
</evidence>
<reference evidence="5" key="1">
    <citation type="submission" date="2012-01" db="EMBL/GenBank/DDBJ databases">
        <title>The Genome Sequence of Oreochromis niloticus (Nile Tilapia).</title>
        <authorList>
            <consortium name="Broad Institute Genome Assembly Team"/>
            <consortium name="Broad Institute Sequencing Platform"/>
            <person name="Di Palma F."/>
            <person name="Johnson J."/>
            <person name="Lander E.S."/>
            <person name="Lindblad-Toh K."/>
        </authorList>
    </citation>
    <scope>NUCLEOTIDE SEQUENCE [LARGE SCALE GENOMIC DNA]</scope>
</reference>
<evidence type="ECO:0000256" key="1">
    <source>
        <dbReference type="ARBA" id="ARBA00008931"/>
    </source>
</evidence>
<dbReference type="AlphaFoldDB" id="A0A669B5I2"/>
<dbReference type="Gene3D" id="3.90.1170.10">
    <property type="entry name" value="Ribosomal protein L10e/L16"/>
    <property type="match status" value="1"/>
</dbReference>
<name>A0A669B5I2_ORENI</name>